<organism evidence="2 3">
    <name type="scientific">Trichogramma kaykai</name>
    <dbReference type="NCBI Taxonomy" id="54128"/>
    <lineage>
        <taxon>Eukaryota</taxon>
        <taxon>Metazoa</taxon>
        <taxon>Ecdysozoa</taxon>
        <taxon>Arthropoda</taxon>
        <taxon>Hexapoda</taxon>
        <taxon>Insecta</taxon>
        <taxon>Pterygota</taxon>
        <taxon>Neoptera</taxon>
        <taxon>Endopterygota</taxon>
        <taxon>Hymenoptera</taxon>
        <taxon>Apocrita</taxon>
        <taxon>Proctotrupomorpha</taxon>
        <taxon>Chalcidoidea</taxon>
        <taxon>Trichogrammatidae</taxon>
        <taxon>Trichogramma</taxon>
    </lineage>
</organism>
<reference evidence="2 3" key="1">
    <citation type="journal article" date="2024" name="bioRxiv">
        <title>A reference genome for Trichogramma kaykai: A tiny desert-dwelling parasitoid wasp with competing sex-ratio distorters.</title>
        <authorList>
            <person name="Culotta J."/>
            <person name="Lindsey A.R."/>
        </authorList>
    </citation>
    <scope>NUCLEOTIDE SEQUENCE [LARGE SCALE GENOMIC DNA]</scope>
    <source>
        <strain evidence="2 3">KSX58</strain>
    </source>
</reference>
<dbReference type="InterPro" id="IPR001810">
    <property type="entry name" value="F-box_dom"/>
</dbReference>
<name>A0ABD2X0K2_9HYME</name>
<dbReference type="EMBL" id="JBJJXI010000059">
    <property type="protein sequence ID" value="KAL3398710.1"/>
    <property type="molecule type" value="Genomic_DNA"/>
</dbReference>
<accession>A0ABD2X0K2</accession>
<dbReference type="Pfam" id="PF00646">
    <property type="entry name" value="F-box"/>
    <property type="match status" value="1"/>
</dbReference>
<dbReference type="AlphaFoldDB" id="A0ABD2X0K2"/>
<feature type="domain" description="F-box" evidence="1">
    <location>
        <begin position="26"/>
        <end position="57"/>
    </location>
</feature>
<dbReference type="SUPFAM" id="SSF52047">
    <property type="entry name" value="RNI-like"/>
    <property type="match status" value="1"/>
</dbReference>
<dbReference type="InterPro" id="IPR032675">
    <property type="entry name" value="LRR_dom_sf"/>
</dbReference>
<dbReference type="Gene3D" id="3.80.10.10">
    <property type="entry name" value="Ribonuclease Inhibitor"/>
    <property type="match status" value="1"/>
</dbReference>
<comment type="caution">
    <text evidence="2">The sequence shown here is derived from an EMBL/GenBank/DDBJ whole genome shotgun (WGS) entry which is preliminary data.</text>
</comment>
<proteinExistence type="predicted"/>
<gene>
    <name evidence="2" type="ORF">TKK_007836</name>
</gene>
<evidence type="ECO:0000259" key="1">
    <source>
        <dbReference type="Pfam" id="PF00646"/>
    </source>
</evidence>
<dbReference type="Gene3D" id="1.20.1280.50">
    <property type="match status" value="1"/>
</dbReference>
<dbReference type="Proteomes" id="UP001627154">
    <property type="component" value="Unassembled WGS sequence"/>
</dbReference>
<protein>
    <recommendedName>
        <fullName evidence="1">F-box domain-containing protein</fullName>
    </recommendedName>
</protein>
<dbReference type="InterPro" id="IPR036047">
    <property type="entry name" value="F-box-like_dom_sf"/>
</dbReference>
<evidence type="ECO:0000313" key="2">
    <source>
        <dbReference type="EMBL" id="KAL3398710.1"/>
    </source>
</evidence>
<dbReference type="SUPFAM" id="SSF81383">
    <property type="entry name" value="F-box domain"/>
    <property type="match status" value="1"/>
</dbReference>
<evidence type="ECO:0000313" key="3">
    <source>
        <dbReference type="Proteomes" id="UP001627154"/>
    </source>
</evidence>
<sequence length="485" mass="56828">MEEAPEAVQVPVAVENAERNINVIGEHCLTRIFSTLPIQDRFATSLVCKNWYYILKELGWANVTCWKVCQHFIERPNLTVNTVLQTLEKSIKYLTSCCISIEHHPIINTRNNPKWKKKVFSILSKGEKLRSVIWDFEVPSNTLERFFEKVINQLEELVFLPSNKIDMVLFAPIFRKGSTLKTIIWEMNPKDFNARHLTIFMEALPRTITHMHIQMPDVYFIESILTNIDRFDNLDELHIIGNEVKLNQPIYFARPTKLSVLQISKINIKTSLSFLSGVCGLKKLILFGGRITKEIAQNFIIKNREIEEIDIENIVGFNDDILDKFLNLRFLKKLSISHQSEIRGTNLRRCDNLKKLCLYSCPSLTEESMANLLGHARCMRLLILIENDISITENMIQICRGVQREERFCLYILRNNGQIQVHFFPKLQPGEYVDLTDEYDEIHEMLQRIENGEEDLQFLRQMFGDIIREQTRIQNQVQNHREEEQ</sequence>
<keyword evidence="3" id="KW-1185">Reference proteome</keyword>